<dbReference type="RefSeq" id="XP_033781094.1">
    <property type="nucleotide sequence ID" value="XM_033925203.1"/>
</dbReference>
<evidence type="ECO:0000256" key="10">
    <source>
        <dbReference type="SAM" id="MobiDB-lite"/>
    </source>
</evidence>
<evidence type="ECO:0000256" key="9">
    <source>
        <dbReference type="ARBA" id="ARBA00056356"/>
    </source>
</evidence>
<dbReference type="FunCoup" id="A0A6P8PBD3">
    <property type="interactions" value="673"/>
</dbReference>
<organism evidence="12 13">
    <name type="scientific">Geotrypetes seraphini</name>
    <name type="common">Gaboon caecilian</name>
    <name type="synonym">Caecilia seraphini</name>
    <dbReference type="NCBI Taxonomy" id="260995"/>
    <lineage>
        <taxon>Eukaryota</taxon>
        <taxon>Metazoa</taxon>
        <taxon>Chordata</taxon>
        <taxon>Craniata</taxon>
        <taxon>Vertebrata</taxon>
        <taxon>Euteleostomi</taxon>
        <taxon>Amphibia</taxon>
        <taxon>Gymnophiona</taxon>
        <taxon>Geotrypetes</taxon>
    </lineage>
</organism>
<dbReference type="SUPFAM" id="SSF47459">
    <property type="entry name" value="HLH, helix-loop-helix DNA-binding domain"/>
    <property type="match status" value="1"/>
</dbReference>
<feature type="domain" description="BHLH" evidence="11">
    <location>
        <begin position="16"/>
        <end position="73"/>
    </location>
</feature>
<evidence type="ECO:0000256" key="5">
    <source>
        <dbReference type="ARBA" id="ARBA00023125"/>
    </source>
</evidence>
<sequence length="247" mass="27811">MSGSMVPGQTTEARKMRKILKPVMEKRRRERINQSLEELRLLLLEITGDQKLQNPKLEKAEILELTVHYLRGKTPLKPNGGAGPGAASDRNSAEICYLSGFRECLLRMAFFLGELEPSIQRRFLESLQAHMQLKNHKISDLEPSSSRGEPAYAPQPFGCSGGIFTVSLLEDLLTNPTRVPFCFGGPLSKVPNLSRPCTPSYSREHQQPISPDSTASPQYSRDLAETQSQRNVSGSFQERKIFWRPWP</sequence>
<dbReference type="GeneID" id="117350702"/>
<feature type="region of interest" description="Disordered" evidence="10">
    <location>
        <begin position="194"/>
        <end position="236"/>
    </location>
</feature>
<evidence type="ECO:0000256" key="7">
    <source>
        <dbReference type="ARBA" id="ARBA00023242"/>
    </source>
</evidence>
<dbReference type="GO" id="GO:0003677">
    <property type="term" value="F:DNA binding"/>
    <property type="evidence" value="ECO:0007669"/>
    <property type="project" value="UniProtKB-KW"/>
</dbReference>
<name>A0A6P8PBD3_GEOSA</name>
<dbReference type="GO" id="GO:0005634">
    <property type="term" value="C:nucleus"/>
    <property type="evidence" value="ECO:0007669"/>
    <property type="project" value="UniProtKB-SubCell"/>
</dbReference>
<evidence type="ECO:0000313" key="12">
    <source>
        <dbReference type="Proteomes" id="UP000515159"/>
    </source>
</evidence>
<gene>
    <name evidence="13" type="primary">HES7</name>
</gene>
<feature type="compositionally biased region" description="Polar residues" evidence="10">
    <location>
        <begin position="195"/>
        <end position="236"/>
    </location>
</feature>
<dbReference type="SMART" id="SM00353">
    <property type="entry name" value="HLH"/>
    <property type="match status" value="1"/>
</dbReference>
<proteinExistence type="predicted"/>
<evidence type="ECO:0000256" key="1">
    <source>
        <dbReference type="ARBA" id="ARBA00004123"/>
    </source>
</evidence>
<dbReference type="InterPro" id="IPR036638">
    <property type="entry name" value="HLH_DNA-bd_sf"/>
</dbReference>
<dbReference type="Pfam" id="PF00010">
    <property type="entry name" value="HLH"/>
    <property type="match status" value="1"/>
</dbReference>
<dbReference type="InParanoid" id="A0A6P8PBD3"/>
<keyword evidence="2" id="KW-0217">Developmental protein</keyword>
<dbReference type="Gene3D" id="4.10.280.10">
    <property type="entry name" value="Helix-loop-helix DNA-binding domain"/>
    <property type="match status" value="1"/>
</dbReference>
<evidence type="ECO:0000256" key="8">
    <source>
        <dbReference type="ARBA" id="ARBA00023791"/>
    </source>
</evidence>
<keyword evidence="3" id="KW-0678">Repressor</keyword>
<dbReference type="Proteomes" id="UP000515159">
    <property type="component" value="Chromosome 16"/>
</dbReference>
<evidence type="ECO:0000256" key="4">
    <source>
        <dbReference type="ARBA" id="ARBA00023015"/>
    </source>
</evidence>
<keyword evidence="4" id="KW-0805">Transcription regulation</keyword>
<reference evidence="13" key="1">
    <citation type="submission" date="2025-08" db="UniProtKB">
        <authorList>
            <consortium name="RefSeq"/>
        </authorList>
    </citation>
    <scope>IDENTIFICATION</scope>
</reference>
<comment type="subcellular location">
    <subcellularLocation>
        <location evidence="1">Nucleus</location>
    </subcellularLocation>
</comment>
<evidence type="ECO:0000256" key="3">
    <source>
        <dbReference type="ARBA" id="ARBA00022491"/>
    </source>
</evidence>
<dbReference type="InterPro" id="IPR011598">
    <property type="entry name" value="bHLH_dom"/>
</dbReference>
<protein>
    <submittedName>
        <fullName evidence="13">Transcription factor HES-7</fullName>
    </submittedName>
</protein>
<accession>A0A6P8PBD3</accession>
<evidence type="ECO:0000313" key="13">
    <source>
        <dbReference type="RefSeq" id="XP_033781094.1"/>
    </source>
</evidence>
<dbReference type="KEGG" id="gsh:117350702"/>
<keyword evidence="5" id="KW-0238">DNA-binding</keyword>
<dbReference type="InterPro" id="IPR050370">
    <property type="entry name" value="HES_HEY"/>
</dbReference>
<keyword evidence="12" id="KW-1185">Reference proteome</keyword>
<dbReference type="FunFam" id="4.10.280.10:FF:000063">
    <property type="entry name" value="transcription factor HES-7 isoform X1"/>
    <property type="match status" value="1"/>
</dbReference>
<keyword evidence="7" id="KW-0539">Nucleus</keyword>
<keyword evidence="6" id="KW-0804">Transcription</keyword>
<dbReference type="PANTHER" id="PTHR10985">
    <property type="entry name" value="BASIC HELIX-LOOP-HELIX TRANSCRIPTION FACTOR, HES-RELATED"/>
    <property type="match status" value="1"/>
</dbReference>
<dbReference type="GO" id="GO:0000122">
    <property type="term" value="P:negative regulation of transcription by RNA polymerase II"/>
    <property type="evidence" value="ECO:0007669"/>
    <property type="project" value="UniProtKB-ARBA"/>
</dbReference>
<comment type="function">
    <text evidence="9">Transcriptional repressor. Represses transcription from both N box- and E box-containing promoters. Demarcates the prospective midbrain-hindbrain boundary (MHB) region in the neuroectoderm in early gastrulae embryos by repressing transcription of a number of target genes.</text>
</comment>
<evidence type="ECO:0000256" key="6">
    <source>
        <dbReference type="ARBA" id="ARBA00023163"/>
    </source>
</evidence>
<evidence type="ECO:0000259" key="11">
    <source>
        <dbReference type="PROSITE" id="PS50888"/>
    </source>
</evidence>
<dbReference type="OrthoDB" id="6085656at2759"/>
<dbReference type="PROSITE" id="PS50888">
    <property type="entry name" value="BHLH"/>
    <property type="match status" value="1"/>
</dbReference>
<evidence type="ECO:0000256" key="2">
    <source>
        <dbReference type="ARBA" id="ARBA00022473"/>
    </source>
</evidence>
<dbReference type="AlphaFoldDB" id="A0A6P8PBD3"/>
<dbReference type="CTD" id="84667"/>
<dbReference type="GO" id="GO:0046983">
    <property type="term" value="F:protein dimerization activity"/>
    <property type="evidence" value="ECO:0007669"/>
    <property type="project" value="InterPro"/>
</dbReference>
<comment type="subunit">
    <text evidence="8">Transcription repression requires formation of a complex with a corepressor protein of the Groucho/TLE family.</text>
</comment>